<organism evidence="2 3">
    <name type="scientific">Viridibacterium curvum</name>
    <dbReference type="NCBI Taxonomy" id="1101404"/>
    <lineage>
        <taxon>Bacteria</taxon>
        <taxon>Pseudomonadati</taxon>
        <taxon>Pseudomonadota</taxon>
        <taxon>Betaproteobacteria</taxon>
        <taxon>Rhodocyclales</taxon>
        <taxon>Rhodocyclaceae</taxon>
        <taxon>Viridibacterium</taxon>
    </lineage>
</organism>
<accession>A0ABP9QES1</accession>
<gene>
    <name evidence="2" type="ORF">GCM10025770_08570</name>
</gene>
<protein>
    <recommendedName>
        <fullName evidence="4">TIGR03016 family PEP-CTERM system-associated outer membrane protein</fullName>
    </recommendedName>
</protein>
<evidence type="ECO:0000313" key="3">
    <source>
        <dbReference type="Proteomes" id="UP001500547"/>
    </source>
</evidence>
<evidence type="ECO:0008006" key="4">
    <source>
        <dbReference type="Google" id="ProtNLM"/>
    </source>
</evidence>
<feature type="signal peptide" evidence="1">
    <location>
        <begin position="1"/>
        <end position="16"/>
    </location>
</feature>
<comment type="caution">
    <text evidence="2">The sequence shown here is derived from an EMBL/GenBank/DDBJ whole genome shotgun (WGS) entry which is preliminary data.</text>
</comment>
<keyword evidence="1" id="KW-0732">Signal</keyword>
<feature type="chain" id="PRO_5045313961" description="TIGR03016 family PEP-CTERM system-associated outer membrane protein" evidence="1">
    <location>
        <begin position="17"/>
        <end position="507"/>
    </location>
</feature>
<proteinExistence type="predicted"/>
<sequence>MLALAMLLTPTALVHAQWRTTTGVDLGETYSDNVNRQPSSRAQENWGTEISPWLRGAGQSARLNGSLDLRVQNWINSNTANRSALRGHASGTLAVVEDHLDVDGGVSRDRQQVSQFSAPDASYATPSNSTEVTRTWASPVLYTRFGNAGYVAARYRFENVDSERSELSGQNSTATLDIANGAAFGRLGWGFSGRHYSTTAKATQATSSDSYNGSLTYAVTPEMTATLFGGQEFNDYSGGQRQHTWNWGAGLKWQPTERTTLNAQTTKRFFGRGFSYGVSQRWRRSVFDWSYERDVNSFSNTASRNGLMKNPAVDTIYSAAYTAALALVPASITDPFERETYALLILQGAGIPALLPNTSGYLSSQTYTDKRMRLAWRIEGQRNLVSLSGYTSDRETLTQQILTSSATGSSDDLIQFSRVKQRGWSVDWRHDLSARTSTSLRYGYTDTSGYANNGARTTTHVSILGLSLSNRLGVNTTGVLSVTRTQSRGAGADYRENAISATLSHRF</sequence>
<reference evidence="3" key="1">
    <citation type="journal article" date="2019" name="Int. J. Syst. Evol. Microbiol.">
        <title>The Global Catalogue of Microorganisms (GCM) 10K type strain sequencing project: providing services to taxonomists for standard genome sequencing and annotation.</title>
        <authorList>
            <consortium name="The Broad Institute Genomics Platform"/>
            <consortium name="The Broad Institute Genome Sequencing Center for Infectious Disease"/>
            <person name="Wu L."/>
            <person name="Ma J."/>
        </authorList>
    </citation>
    <scope>NUCLEOTIDE SEQUENCE [LARGE SCALE GENOMIC DNA]</scope>
    <source>
        <strain evidence="3">JCM 18715</strain>
    </source>
</reference>
<dbReference type="EMBL" id="BAABLD010000005">
    <property type="protein sequence ID" value="GAA5160644.1"/>
    <property type="molecule type" value="Genomic_DNA"/>
</dbReference>
<dbReference type="Proteomes" id="UP001500547">
    <property type="component" value="Unassembled WGS sequence"/>
</dbReference>
<keyword evidence="3" id="KW-1185">Reference proteome</keyword>
<evidence type="ECO:0000256" key="1">
    <source>
        <dbReference type="SAM" id="SignalP"/>
    </source>
</evidence>
<dbReference type="InterPro" id="IPR017467">
    <property type="entry name" value="CHP03016_PEP-CTERM"/>
</dbReference>
<name>A0ABP9QES1_9RHOO</name>
<evidence type="ECO:0000313" key="2">
    <source>
        <dbReference type="EMBL" id="GAA5160644.1"/>
    </source>
</evidence>
<dbReference type="NCBIfam" id="TIGR03016">
    <property type="entry name" value="pepcterm_hypo_1"/>
    <property type="match status" value="1"/>
</dbReference>